<dbReference type="InterPro" id="IPR032816">
    <property type="entry name" value="VTT_dom"/>
</dbReference>
<dbReference type="InterPro" id="IPR051311">
    <property type="entry name" value="DedA_domain"/>
</dbReference>
<evidence type="ECO:0000313" key="9">
    <source>
        <dbReference type="Proteomes" id="UP000034803"/>
    </source>
</evidence>
<evidence type="ECO:0000259" key="7">
    <source>
        <dbReference type="Pfam" id="PF09335"/>
    </source>
</evidence>
<sequence>MELVNLLNIISVIFEKWGILIIFFGSLIEITPFGWAVPGGVILAVAGFLSNNNQNLSIIPIIMTGTFGAWIALMLAYIFGLKSGMWLVKKLHQENNARFAKSLLQKNGGVILTTSMLANLTRFWISYIAGVEKYSFLKFNIYAFLASLGWVSVMTLLGFFAGYEKENLINITKSIGIITWILLLIAIFVIYKAIKKEYKHFKKDLPHDEIVK</sequence>
<dbReference type="Pfam" id="PF09335">
    <property type="entry name" value="VTT_dom"/>
    <property type="match status" value="1"/>
</dbReference>
<evidence type="ECO:0000256" key="5">
    <source>
        <dbReference type="ARBA" id="ARBA00023136"/>
    </source>
</evidence>
<keyword evidence="2" id="KW-1003">Cell membrane</keyword>
<organism evidence="8 9">
    <name type="scientific">Candidatus Woesebacteria bacterium GW2011_GWC2_31_9</name>
    <dbReference type="NCBI Taxonomy" id="1618586"/>
    <lineage>
        <taxon>Bacteria</taxon>
        <taxon>Candidatus Woeseibacteriota</taxon>
    </lineage>
</organism>
<keyword evidence="5 6" id="KW-0472">Membrane</keyword>
<dbReference type="AlphaFoldDB" id="A0A0F9YZZ5"/>
<dbReference type="PANTHER" id="PTHR42709:SF6">
    <property type="entry name" value="UNDECAPRENYL PHOSPHATE TRANSPORTER A"/>
    <property type="match status" value="1"/>
</dbReference>
<evidence type="ECO:0000256" key="3">
    <source>
        <dbReference type="ARBA" id="ARBA00022692"/>
    </source>
</evidence>
<feature type="transmembrane region" description="Helical" evidence="6">
    <location>
        <begin position="141"/>
        <end position="163"/>
    </location>
</feature>
<feature type="domain" description="VTT" evidence="7">
    <location>
        <begin position="37"/>
        <end position="158"/>
    </location>
</feature>
<evidence type="ECO:0000256" key="1">
    <source>
        <dbReference type="ARBA" id="ARBA00004651"/>
    </source>
</evidence>
<accession>A0A0F9YZZ5</accession>
<dbReference type="Proteomes" id="UP000034803">
    <property type="component" value="Unassembled WGS sequence"/>
</dbReference>
<reference evidence="8 9" key="1">
    <citation type="journal article" date="2015" name="Nature">
        <title>rRNA introns, odd ribosomes, and small enigmatic genomes across a large radiation of phyla.</title>
        <authorList>
            <person name="Brown C.T."/>
            <person name="Hug L.A."/>
            <person name="Thomas B.C."/>
            <person name="Sharon I."/>
            <person name="Castelle C.J."/>
            <person name="Singh A."/>
            <person name="Wilkins M.J."/>
            <person name="Williams K.H."/>
            <person name="Banfield J.F."/>
        </authorList>
    </citation>
    <scope>NUCLEOTIDE SEQUENCE [LARGE SCALE GENOMIC DNA]</scope>
</reference>
<dbReference type="GO" id="GO:0005886">
    <property type="term" value="C:plasma membrane"/>
    <property type="evidence" value="ECO:0007669"/>
    <property type="project" value="UniProtKB-SubCell"/>
</dbReference>
<evidence type="ECO:0000313" key="8">
    <source>
        <dbReference type="EMBL" id="KKP31986.1"/>
    </source>
</evidence>
<proteinExistence type="predicted"/>
<comment type="caution">
    <text evidence="8">The sequence shown here is derived from an EMBL/GenBank/DDBJ whole genome shotgun (WGS) entry which is preliminary data.</text>
</comment>
<keyword evidence="4 6" id="KW-1133">Transmembrane helix</keyword>
<evidence type="ECO:0000256" key="6">
    <source>
        <dbReference type="SAM" id="Phobius"/>
    </source>
</evidence>
<dbReference type="EMBL" id="LBOI01000003">
    <property type="protein sequence ID" value="KKP31986.1"/>
    <property type="molecule type" value="Genomic_DNA"/>
</dbReference>
<feature type="transmembrane region" description="Helical" evidence="6">
    <location>
        <begin position="56"/>
        <end position="80"/>
    </location>
</feature>
<feature type="transmembrane region" description="Helical" evidence="6">
    <location>
        <begin position="175"/>
        <end position="194"/>
    </location>
</feature>
<feature type="transmembrane region" description="Helical" evidence="6">
    <location>
        <begin position="32"/>
        <end position="50"/>
    </location>
</feature>
<protein>
    <submittedName>
        <fullName evidence="8">DedA</fullName>
    </submittedName>
</protein>
<name>A0A0F9YZZ5_9BACT</name>
<keyword evidence="3 6" id="KW-0812">Transmembrane</keyword>
<evidence type="ECO:0000256" key="4">
    <source>
        <dbReference type="ARBA" id="ARBA00022989"/>
    </source>
</evidence>
<dbReference type="PANTHER" id="PTHR42709">
    <property type="entry name" value="ALKALINE PHOSPHATASE LIKE PROTEIN"/>
    <property type="match status" value="1"/>
</dbReference>
<evidence type="ECO:0000256" key="2">
    <source>
        <dbReference type="ARBA" id="ARBA00022475"/>
    </source>
</evidence>
<gene>
    <name evidence="8" type="ORF">UR21_C0003G0019</name>
</gene>
<comment type="subcellular location">
    <subcellularLocation>
        <location evidence="1">Cell membrane</location>
        <topology evidence="1">Multi-pass membrane protein</topology>
    </subcellularLocation>
</comment>